<evidence type="ECO:0000256" key="8">
    <source>
        <dbReference type="ARBA" id="ARBA00022692"/>
    </source>
</evidence>
<dbReference type="PANTHER" id="PTHR16399">
    <property type="entry name" value="GASDERMIN"/>
    <property type="match status" value="1"/>
</dbReference>
<evidence type="ECO:0000313" key="15">
    <source>
        <dbReference type="Ensembl" id="ENSSCAP00000010736.1"/>
    </source>
</evidence>
<keyword evidence="5" id="KW-1003">Cell membrane</keyword>
<evidence type="ECO:0000256" key="12">
    <source>
        <dbReference type="SAM" id="Phobius"/>
    </source>
</evidence>
<feature type="domain" description="Gasdermin PUB" evidence="14">
    <location>
        <begin position="399"/>
        <end position="564"/>
    </location>
</feature>
<evidence type="ECO:0000256" key="3">
    <source>
        <dbReference type="ARBA" id="ARBA00009279"/>
    </source>
</evidence>
<evidence type="ECO:0000256" key="7">
    <source>
        <dbReference type="ARBA" id="ARBA00022590"/>
    </source>
</evidence>
<dbReference type="GO" id="GO:0070273">
    <property type="term" value="F:phosphatidylinositol-4-phosphate binding"/>
    <property type="evidence" value="ECO:0007669"/>
    <property type="project" value="TreeGrafter"/>
</dbReference>
<keyword evidence="9 12" id="KW-0472">Membrane</keyword>
<keyword evidence="16" id="KW-1185">Reference proteome</keyword>
<keyword evidence="6" id="KW-0963">Cytoplasm</keyword>
<dbReference type="Pfam" id="PF04598">
    <property type="entry name" value="Gasdermin"/>
    <property type="match status" value="1"/>
</dbReference>
<dbReference type="InterPro" id="IPR040460">
    <property type="entry name" value="Gasdermin_pore"/>
</dbReference>
<evidence type="ECO:0000256" key="5">
    <source>
        <dbReference type="ARBA" id="ARBA00022475"/>
    </source>
</evidence>
<dbReference type="PANTHER" id="PTHR16399:SF18">
    <property type="entry name" value="GASDERMIN-A"/>
    <property type="match status" value="1"/>
</dbReference>
<protein>
    <submittedName>
        <fullName evidence="15">Uncharacterized protein</fullName>
    </submittedName>
</protein>
<evidence type="ECO:0000256" key="4">
    <source>
        <dbReference type="ARBA" id="ARBA00022452"/>
    </source>
</evidence>
<keyword evidence="11" id="KW-0449">Lipoprotein</keyword>
<evidence type="ECO:0000259" key="13">
    <source>
        <dbReference type="Pfam" id="PF04598"/>
    </source>
</evidence>
<comment type="similarity">
    <text evidence="3">Belongs to the gasdermin family.</text>
</comment>
<evidence type="ECO:0000259" key="14">
    <source>
        <dbReference type="Pfam" id="PF17708"/>
    </source>
</evidence>
<reference evidence="15" key="1">
    <citation type="submission" date="2025-08" db="UniProtKB">
        <authorList>
            <consortium name="Ensembl"/>
        </authorList>
    </citation>
    <scope>IDENTIFICATION</scope>
</reference>
<dbReference type="Pfam" id="PF17708">
    <property type="entry name" value="Gasdermin_C"/>
    <property type="match status" value="1"/>
</dbReference>
<feature type="transmembrane region" description="Helical" evidence="12">
    <location>
        <begin position="574"/>
        <end position="595"/>
    </location>
</feature>
<keyword evidence="12" id="KW-1133">Transmembrane helix</keyword>
<dbReference type="GO" id="GO:0042742">
    <property type="term" value="P:defense response to bacterium"/>
    <property type="evidence" value="ECO:0007669"/>
    <property type="project" value="TreeGrafter"/>
</dbReference>
<evidence type="ECO:0000256" key="11">
    <source>
        <dbReference type="ARBA" id="ARBA00023288"/>
    </source>
</evidence>
<dbReference type="AlphaFoldDB" id="A0A8C9MZT9"/>
<evidence type="ECO:0000256" key="2">
    <source>
        <dbReference type="ARBA" id="ARBA00004651"/>
    </source>
</evidence>
<dbReference type="GO" id="GO:0012501">
    <property type="term" value="P:programmed cell death"/>
    <property type="evidence" value="ECO:0007669"/>
    <property type="project" value="UniProtKB-KW"/>
</dbReference>
<dbReference type="Ensembl" id="ENSSCAT00000012118.1">
    <property type="protein sequence ID" value="ENSSCAP00000010736.1"/>
    <property type="gene ID" value="ENSSCAG00000008079.1"/>
</dbReference>
<dbReference type="GeneTree" id="ENSGT00950000183140"/>
<dbReference type="GO" id="GO:0070269">
    <property type="term" value="P:pyroptotic inflammatory response"/>
    <property type="evidence" value="ECO:0007669"/>
    <property type="project" value="TreeGrafter"/>
</dbReference>
<dbReference type="GO" id="GO:0005886">
    <property type="term" value="C:plasma membrane"/>
    <property type="evidence" value="ECO:0007669"/>
    <property type="project" value="UniProtKB-SubCell"/>
</dbReference>
<evidence type="ECO:0000256" key="9">
    <source>
        <dbReference type="ARBA" id="ARBA00023136"/>
    </source>
</evidence>
<dbReference type="GO" id="GO:0005737">
    <property type="term" value="C:cytoplasm"/>
    <property type="evidence" value="ECO:0007669"/>
    <property type="project" value="UniProtKB-SubCell"/>
</dbReference>
<evidence type="ECO:0000256" key="1">
    <source>
        <dbReference type="ARBA" id="ARBA00004496"/>
    </source>
</evidence>
<evidence type="ECO:0000313" key="16">
    <source>
        <dbReference type="Proteomes" id="UP000694409"/>
    </source>
</evidence>
<reference evidence="15" key="2">
    <citation type="submission" date="2025-09" db="UniProtKB">
        <authorList>
            <consortium name="Ensembl"/>
        </authorList>
    </citation>
    <scope>IDENTIFICATION</scope>
</reference>
<keyword evidence="7" id="KW-1210">Necrosis</keyword>
<keyword evidence="8 12" id="KW-0812">Transmembrane</keyword>
<evidence type="ECO:0000256" key="6">
    <source>
        <dbReference type="ARBA" id="ARBA00022490"/>
    </source>
</evidence>
<dbReference type="GO" id="GO:0001786">
    <property type="term" value="F:phosphatidylserine binding"/>
    <property type="evidence" value="ECO:0007669"/>
    <property type="project" value="TreeGrafter"/>
</dbReference>
<dbReference type="Proteomes" id="UP000694409">
    <property type="component" value="Unassembled WGS sequence"/>
</dbReference>
<dbReference type="GO" id="GO:0005546">
    <property type="term" value="F:phosphatidylinositol-4,5-bisphosphate binding"/>
    <property type="evidence" value="ECO:0007669"/>
    <property type="project" value="TreeGrafter"/>
</dbReference>
<keyword evidence="4" id="KW-1134">Transmembrane beta strand</keyword>
<organism evidence="15 16">
    <name type="scientific">Serinus canaria</name>
    <name type="common">Island canary</name>
    <name type="synonym">Fringilla canaria</name>
    <dbReference type="NCBI Taxonomy" id="9135"/>
    <lineage>
        <taxon>Eukaryota</taxon>
        <taxon>Metazoa</taxon>
        <taxon>Chordata</taxon>
        <taxon>Craniata</taxon>
        <taxon>Vertebrata</taxon>
        <taxon>Euteleostomi</taxon>
        <taxon>Archelosauria</taxon>
        <taxon>Archosauria</taxon>
        <taxon>Dinosauria</taxon>
        <taxon>Saurischia</taxon>
        <taxon>Theropoda</taxon>
        <taxon>Coelurosauria</taxon>
        <taxon>Aves</taxon>
        <taxon>Neognathae</taxon>
        <taxon>Neoaves</taxon>
        <taxon>Telluraves</taxon>
        <taxon>Australaves</taxon>
        <taxon>Passeriformes</taxon>
        <taxon>Passeroidea</taxon>
        <taxon>Fringillidae</taxon>
        <taxon>Carduelinae</taxon>
        <taxon>Serinus</taxon>
    </lineage>
</organism>
<sequence>MTGIHQQSRTSPNNPWLLLLLLQICSPYSPNMPCNNPVKIVSLDNVGHYFENFLIVKVTLCYNFLLIFQVIQPSLCSLFPKAQIPFAFLQNFSHRVFKKLTKFIVNQMDPSQDLDPVESIADNEHFRPLCLLKKKRKSKRVFHSAPYYQWTGFTLDDVLLPGEDDKSIESLHQESSQFTLTKTSADQVEGHASAPLGPVSAEAGGGASSLNVFSITLQKKSIPLQSLEALRRERQININHSLIQQLQRTNINLYMVTEILEASEETIYKASITADGVFNVMCHITLGAQGTRENNQSIVIPKGCTLAFRTIPLYIRHREWNLEHLAKIDVRGHKTPDSEPMSARRNLKYRMKKIANHNQFEFEEYCAIEFSLKEAETCCELEFGLKEAETRCELEFGLKEVEIHCQIFSELSPDLLLIILNTIKAVMRDKNLLQELSQKMEEVPEQNYGYQLNTESPDLKDLFNILQHSPRQLVLQLAKGITYILDALQELMEDQLELLLESLERKIVSQQLNLVANLLEHDLDKGKETFLVDARLLSFQHKEEQMLTIALVELSGVQLQEDGSAVPRDKPFEAMAALFVALYALNFLSGMYLALPRELLCKVM</sequence>
<dbReference type="InterPro" id="IPR041263">
    <property type="entry name" value="Gasdermin_PUB"/>
</dbReference>
<accession>A0A8C9MZT9</accession>
<evidence type="ECO:0000256" key="10">
    <source>
        <dbReference type="ARBA" id="ARBA00023139"/>
    </source>
</evidence>
<keyword evidence="10" id="KW-0564">Palmitate</keyword>
<dbReference type="InterPro" id="IPR007677">
    <property type="entry name" value="Gasdermin"/>
</dbReference>
<name>A0A8C9MZT9_SERCA</name>
<proteinExistence type="inferred from homology"/>
<comment type="subcellular location">
    <subcellularLocation>
        <location evidence="2">Cell membrane</location>
        <topology evidence="2">Multi-pass membrane protein</topology>
    </subcellularLocation>
    <subcellularLocation>
        <location evidence="1">Cytoplasm</location>
    </subcellularLocation>
</comment>
<feature type="domain" description="Gasdermin pore forming" evidence="13">
    <location>
        <begin position="97"/>
        <end position="325"/>
    </location>
</feature>